<organism evidence="3 4">
    <name type="scientific">Ilex paraguariensis</name>
    <name type="common">yerba mate</name>
    <dbReference type="NCBI Taxonomy" id="185542"/>
    <lineage>
        <taxon>Eukaryota</taxon>
        <taxon>Viridiplantae</taxon>
        <taxon>Streptophyta</taxon>
        <taxon>Embryophyta</taxon>
        <taxon>Tracheophyta</taxon>
        <taxon>Spermatophyta</taxon>
        <taxon>Magnoliopsida</taxon>
        <taxon>eudicotyledons</taxon>
        <taxon>Gunneridae</taxon>
        <taxon>Pentapetalae</taxon>
        <taxon>asterids</taxon>
        <taxon>campanulids</taxon>
        <taxon>Aquifoliales</taxon>
        <taxon>Aquifoliaceae</taxon>
        <taxon>Ilex</taxon>
    </lineage>
</organism>
<dbReference type="EMBL" id="CAUOFW020001674">
    <property type="protein sequence ID" value="CAK9147382.1"/>
    <property type="molecule type" value="Genomic_DNA"/>
</dbReference>
<protein>
    <submittedName>
        <fullName evidence="3">Uncharacterized protein</fullName>
    </submittedName>
</protein>
<keyword evidence="2" id="KW-0732">Signal</keyword>
<dbReference type="PANTHER" id="PTHR33107">
    <property type="entry name" value="KUNITZ TRYPSIN INHIBITOR 2"/>
    <property type="match status" value="1"/>
</dbReference>
<feature type="signal peptide" evidence="2">
    <location>
        <begin position="1"/>
        <end position="22"/>
    </location>
</feature>
<dbReference type="Pfam" id="PF00197">
    <property type="entry name" value="Kunitz_legume"/>
    <property type="match status" value="1"/>
</dbReference>
<evidence type="ECO:0000256" key="1">
    <source>
        <dbReference type="ARBA" id="ARBA00005440"/>
    </source>
</evidence>
<evidence type="ECO:0000256" key="2">
    <source>
        <dbReference type="SAM" id="SignalP"/>
    </source>
</evidence>
<dbReference type="Gene3D" id="2.80.10.50">
    <property type="match status" value="1"/>
</dbReference>
<dbReference type="SUPFAM" id="SSF50386">
    <property type="entry name" value="STI-like"/>
    <property type="match status" value="1"/>
</dbReference>
<dbReference type="AlphaFoldDB" id="A0ABC8RRE3"/>
<evidence type="ECO:0000313" key="4">
    <source>
        <dbReference type="Proteomes" id="UP001642360"/>
    </source>
</evidence>
<dbReference type="InterPro" id="IPR002160">
    <property type="entry name" value="Prot_inh_Kunz-lg"/>
</dbReference>
<gene>
    <name evidence="3" type="ORF">ILEXP_LOCUS15273</name>
</gene>
<dbReference type="Proteomes" id="UP001642360">
    <property type="component" value="Unassembled WGS sequence"/>
</dbReference>
<evidence type="ECO:0000313" key="3">
    <source>
        <dbReference type="EMBL" id="CAK9147382.1"/>
    </source>
</evidence>
<reference evidence="3 4" key="1">
    <citation type="submission" date="2024-02" db="EMBL/GenBank/DDBJ databases">
        <authorList>
            <person name="Vignale AGUSTIN F."/>
            <person name="Sosa J E."/>
            <person name="Modenutti C."/>
        </authorList>
    </citation>
    <scope>NUCLEOTIDE SEQUENCE [LARGE SCALE GENOMIC DNA]</scope>
</reference>
<comment type="caution">
    <text evidence="3">The sequence shown here is derived from an EMBL/GenBank/DDBJ whole genome shotgun (WGS) entry which is preliminary data.</text>
</comment>
<sequence length="243" mass="27364">MKTNCCELSLSFLLAFAIITNALLGAAAASDAVLNLSGEQMQVTDYYYIEWPLFRPTTGATLFRAGNETCPLDVAPVPLNGIPARISPVNSDDGVIRESTDLNIKFVFVPPCAQSAVWKVQYDEESEEYFVRVGGVEGNPGCDTITNWFKIEKLGDYYKLVFCSSVCNNHYCNVICKDVGLDSEGRFVLSEKPYQVGFRKFEFLKSKISYQWFLTLVNESWLDTSLVPWSSYHVLSKKGWKHK</sequence>
<dbReference type="InterPro" id="IPR011065">
    <property type="entry name" value="Kunitz_inhibitor_STI-like_sf"/>
</dbReference>
<accession>A0ABC8RRE3</accession>
<dbReference type="SMART" id="SM00452">
    <property type="entry name" value="STI"/>
    <property type="match status" value="1"/>
</dbReference>
<proteinExistence type="inferred from homology"/>
<name>A0ABC8RRE3_9AQUA</name>
<feature type="chain" id="PRO_5044843447" evidence="2">
    <location>
        <begin position="23"/>
        <end position="243"/>
    </location>
</feature>
<comment type="similarity">
    <text evidence="1">Belongs to the protease inhibitor I3 (leguminous Kunitz-type inhibitor) family.</text>
</comment>
<dbReference type="PANTHER" id="PTHR33107:SF5">
    <property type="entry name" value="KUNITZ TRYPSIN INHIBITOR 5"/>
    <property type="match status" value="1"/>
</dbReference>
<keyword evidence="4" id="KW-1185">Reference proteome</keyword>